<evidence type="ECO:0000256" key="1">
    <source>
        <dbReference type="SAM" id="Phobius"/>
    </source>
</evidence>
<dbReference type="AlphaFoldDB" id="A0A8S1IZK3"/>
<proteinExistence type="predicted"/>
<gene>
    <name evidence="2" type="ORF">OSTQU699_LOCUS6159</name>
</gene>
<name>A0A8S1IZK3_9CHLO</name>
<reference evidence="2" key="1">
    <citation type="submission" date="2020-12" db="EMBL/GenBank/DDBJ databases">
        <authorList>
            <person name="Iha C."/>
        </authorList>
    </citation>
    <scope>NUCLEOTIDE SEQUENCE</scope>
</reference>
<evidence type="ECO:0000313" key="3">
    <source>
        <dbReference type="Proteomes" id="UP000708148"/>
    </source>
</evidence>
<organism evidence="2 3">
    <name type="scientific">Ostreobium quekettii</name>
    <dbReference type="NCBI Taxonomy" id="121088"/>
    <lineage>
        <taxon>Eukaryota</taxon>
        <taxon>Viridiplantae</taxon>
        <taxon>Chlorophyta</taxon>
        <taxon>core chlorophytes</taxon>
        <taxon>Ulvophyceae</taxon>
        <taxon>TCBD clade</taxon>
        <taxon>Bryopsidales</taxon>
        <taxon>Ostreobineae</taxon>
        <taxon>Ostreobiaceae</taxon>
        <taxon>Ostreobium</taxon>
    </lineage>
</organism>
<protein>
    <submittedName>
        <fullName evidence="2">Uncharacterized protein</fullName>
    </submittedName>
</protein>
<comment type="caution">
    <text evidence="2">The sequence shown here is derived from an EMBL/GenBank/DDBJ whole genome shotgun (WGS) entry which is preliminary data.</text>
</comment>
<accession>A0A8S1IZK3</accession>
<dbReference type="Proteomes" id="UP000708148">
    <property type="component" value="Unassembled WGS sequence"/>
</dbReference>
<evidence type="ECO:0000313" key="2">
    <source>
        <dbReference type="EMBL" id="CAD7700800.1"/>
    </source>
</evidence>
<dbReference type="EMBL" id="CAJHUC010001347">
    <property type="protein sequence ID" value="CAD7700800.1"/>
    <property type="molecule type" value="Genomic_DNA"/>
</dbReference>
<keyword evidence="1" id="KW-0812">Transmembrane</keyword>
<keyword evidence="1" id="KW-0472">Membrane</keyword>
<feature type="transmembrane region" description="Helical" evidence="1">
    <location>
        <begin position="42"/>
        <end position="62"/>
    </location>
</feature>
<keyword evidence="3" id="KW-1185">Reference proteome</keyword>
<sequence>MVPTLQEDINKSGSLLTPKDCSGPWVGTAWGFFGAPWNFSCYFLMCMCMFASFVFSTSYSVVVHSGGEGASTLGRSPGCAWKKCRCSFGALHMFYLIAKQKRDYSVEL</sequence>
<keyword evidence="1" id="KW-1133">Transmembrane helix</keyword>